<sequence>MGYVAESLAFVTLPHQLICVLMYGRPIVSLSKCLVCQCSGPGMIATDSTMDFPNEVVPLFSIDAFQIRCCVAAFLRTSLMTAYLTDLTDPCLGLVARQRTIR</sequence>
<reference evidence="1 2" key="1">
    <citation type="journal article" date="2022" name="G3 (Bethesda)">
        <title>Whole-genome sequence and methylome profiling of the almond [Prunus dulcis (Mill.) D.A. Webb] cultivar 'Nonpareil'.</title>
        <authorList>
            <person name="D'Amico-Willman K.M."/>
            <person name="Ouma W.Z."/>
            <person name="Meulia T."/>
            <person name="Sideli G.M."/>
            <person name="Gradziel T.M."/>
            <person name="Fresnedo-Ramirez J."/>
        </authorList>
    </citation>
    <scope>NUCLEOTIDE SEQUENCE [LARGE SCALE GENOMIC DNA]</scope>
    <source>
        <strain evidence="1">Clone GOH B32 T37-40</strain>
    </source>
</reference>
<evidence type="ECO:0000313" key="2">
    <source>
        <dbReference type="Proteomes" id="UP001054821"/>
    </source>
</evidence>
<dbReference type="EMBL" id="JAJFAZ020000008">
    <property type="protein sequence ID" value="KAI5313071.1"/>
    <property type="molecule type" value="Genomic_DNA"/>
</dbReference>
<accession>A0AAD4YL17</accession>
<dbReference type="Proteomes" id="UP001054821">
    <property type="component" value="Chromosome 8"/>
</dbReference>
<evidence type="ECO:0000313" key="1">
    <source>
        <dbReference type="EMBL" id="KAI5313071.1"/>
    </source>
</evidence>
<dbReference type="AlphaFoldDB" id="A0AAD4YL17"/>
<name>A0AAD4YL17_PRUDU</name>
<keyword evidence="2" id="KW-1185">Reference proteome</keyword>
<gene>
    <name evidence="1" type="ORF">L3X38_042245</name>
</gene>
<proteinExistence type="predicted"/>
<organism evidence="1 2">
    <name type="scientific">Prunus dulcis</name>
    <name type="common">Almond</name>
    <name type="synonym">Amygdalus dulcis</name>
    <dbReference type="NCBI Taxonomy" id="3755"/>
    <lineage>
        <taxon>Eukaryota</taxon>
        <taxon>Viridiplantae</taxon>
        <taxon>Streptophyta</taxon>
        <taxon>Embryophyta</taxon>
        <taxon>Tracheophyta</taxon>
        <taxon>Spermatophyta</taxon>
        <taxon>Magnoliopsida</taxon>
        <taxon>eudicotyledons</taxon>
        <taxon>Gunneridae</taxon>
        <taxon>Pentapetalae</taxon>
        <taxon>rosids</taxon>
        <taxon>fabids</taxon>
        <taxon>Rosales</taxon>
        <taxon>Rosaceae</taxon>
        <taxon>Amygdaloideae</taxon>
        <taxon>Amygdaleae</taxon>
        <taxon>Prunus</taxon>
    </lineage>
</organism>
<comment type="caution">
    <text evidence="1">The sequence shown here is derived from an EMBL/GenBank/DDBJ whole genome shotgun (WGS) entry which is preliminary data.</text>
</comment>
<protein>
    <submittedName>
        <fullName evidence="1">Uncharacterized protein</fullName>
    </submittedName>
</protein>